<dbReference type="EMBL" id="UINC01220848">
    <property type="protein sequence ID" value="SVE48938.1"/>
    <property type="molecule type" value="Genomic_DNA"/>
</dbReference>
<organism evidence="1">
    <name type="scientific">marine metagenome</name>
    <dbReference type="NCBI Taxonomy" id="408172"/>
    <lineage>
        <taxon>unclassified sequences</taxon>
        <taxon>metagenomes</taxon>
        <taxon>ecological metagenomes</taxon>
    </lineage>
</organism>
<gene>
    <name evidence="1" type="ORF">METZ01_LOCUS501792</name>
</gene>
<evidence type="ECO:0000313" key="1">
    <source>
        <dbReference type="EMBL" id="SVE48938.1"/>
    </source>
</evidence>
<accession>A0A383DYK7</accession>
<proteinExistence type="predicted"/>
<dbReference type="AlphaFoldDB" id="A0A383DYK7"/>
<protein>
    <submittedName>
        <fullName evidence="1">Uncharacterized protein</fullName>
    </submittedName>
</protein>
<reference evidence="1" key="1">
    <citation type="submission" date="2018-05" db="EMBL/GenBank/DDBJ databases">
        <authorList>
            <person name="Lanie J.A."/>
            <person name="Ng W.-L."/>
            <person name="Kazmierczak K.M."/>
            <person name="Andrzejewski T.M."/>
            <person name="Davidsen T.M."/>
            <person name="Wayne K.J."/>
            <person name="Tettelin H."/>
            <person name="Glass J.I."/>
            <person name="Rusch D."/>
            <person name="Podicherti R."/>
            <person name="Tsui H.-C.T."/>
            <person name="Winkler M.E."/>
        </authorList>
    </citation>
    <scope>NUCLEOTIDE SEQUENCE</scope>
</reference>
<name>A0A383DYK7_9ZZZZ</name>
<sequence length="86" mass="10953">NYWYISGRNWIFHESLCWSFMVVQSEESVWIWIEFLDGWFWTNQTIYPFIYDYSNSEWIWFNRDDSTREEGNRLFYRYSTSAWENR</sequence>
<feature type="non-terminal residue" evidence="1">
    <location>
        <position position="1"/>
    </location>
</feature>